<dbReference type="Pfam" id="PF13459">
    <property type="entry name" value="Fer4_15"/>
    <property type="match status" value="1"/>
</dbReference>
<evidence type="ECO:0000256" key="8">
    <source>
        <dbReference type="RuleBase" id="RU368020"/>
    </source>
</evidence>
<comment type="function">
    <text evidence="8">Ferredoxins are iron-sulfur proteins that transfer electrons in a wide variety of metabolic reactions.</text>
</comment>
<keyword evidence="4 8" id="KW-0479">Metal-binding</keyword>
<dbReference type="RefSeq" id="WP_394312217.1">
    <property type="nucleotide sequence ID" value="NZ_JASKMA010000033.1"/>
</dbReference>
<evidence type="ECO:0000256" key="2">
    <source>
        <dbReference type="ARBA" id="ARBA00022448"/>
    </source>
</evidence>
<dbReference type="PANTHER" id="PTHR39163">
    <property type="entry name" value="FERREDOXIN"/>
    <property type="match status" value="1"/>
</dbReference>
<dbReference type="PANTHER" id="PTHR39163:SF1">
    <property type="entry name" value="FERREDOXIN"/>
    <property type="match status" value="1"/>
</dbReference>
<evidence type="ECO:0000256" key="6">
    <source>
        <dbReference type="ARBA" id="ARBA00023004"/>
    </source>
</evidence>
<keyword evidence="2 8" id="KW-0813">Transport</keyword>
<accession>A0ABU3K0I2</accession>
<comment type="cofactor">
    <cofactor evidence="1">
        <name>[4Fe-4S] cluster</name>
        <dbReference type="ChEBI" id="CHEBI:49883"/>
    </cofactor>
</comment>
<keyword evidence="6 8" id="KW-0408">Iron</keyword>
<evidence type="ECO:0000256" key="7">
    <source>
        <dbReference type="ARBA" id="ARBA00023014"/>
    </source>
</evidence>
<keyword evidence="10" id="KW-1185">Reference proteome</keyword>
<organism evidence="9 10">
    <name type="scientific">Streptomyces lusitanus</name>
    <dbReference type="NCBI Taxonomy" id="68232"/>
    <lineage>
        <taxon>Bacteria</taxon>
        <taxon>Bacillati</taxon>
        <taxon>Actinomycetota</taxon>
        <taxon>Actinomycetes</taxon>
        <taxon>Kitasatosporales</taxon>
        <taxon>Streptomycetaceae</taxon>
        <taxon>Streptomyces</taxon>
    </lineage>
</organism>
<name>A0ABU3K0I2_9ACTN</name>
<protein>
    <recommendedName>
        <fullName evidence="8">Ferredoxin</fullName>
    </recommendedName>
</protein>
<keyword evidence="5 8" id="KW-0249">Electron transport</keyword>
<dbReference type="SUPFAM" id="SSF54862">
    <property type="entry name" value="4Fe-4S ferredoxins"/>
    <property type="match status" value="1"/>
</dbReference>
<dbReference type="EMBL" id="JASKMA010000033">
    <property type="protein sequence ID" value="MDT6987713.1"/>
    <property type="molecule type" value="Genomic_DNA"/>
</dbReference>
<dbReference type="InterPro" id="IPR052395">
    <property type="entry name" value="ET_Ferredoxin"/>
</dbReference>
<keyword evidence="7 8" id="KW-0411">Iron-sulfur</keyword>
<evidence type="ECO:0000313" key="9">
    <source>
        <dbReference type="EMBL" id="MDT6987713.1"/>
    </source>
</evidence>
<evidence type="ECO:0000256" key="3">
    <source>
        <dbReference type="ARBA" id="ARBA00022485"/>
    </source>
</evidence>
<comment type="caution">
    <text evidence="9">The sequence shown here is derived from an EMBL/GenBank/DDBJ whole genome shotgun (WGS) entry which is preliminary data.</text>
</comment>
<evidence type="ECO:0000256" key="1">
    <source>
        <dbReference type="ARBA" id="ARBA00001966"/>
    </source>
</evidence>
<evidence type="ECO:0000256" key="4">
    <source>
        <dbReference type="ARBA" id="ARBA00022723"/>
    </source>
</evidence>
<sequence length="100" mass="11013">MSPQTTNDEDLEVWIDQELCTGDGICAQYAPEIFELDIDGLAYVKSEQDELLQAPGATTRIPLDVLTDVVDSAKECPGECIHVRRVTDRVEVYGPDAEDA</sequence>
<gene>
    <name evidence="9" type="ORF">QNO04_30150</name>
</gene>
<keyword evidence="3" id="KW-0004">4Fe-4S</keyword>
<proteinExistence type="predicted"/>
<reference evidence="9 10" key="1">
    <citation type="submission" date="2023-05" db="EMBL/GenBank/DDBJ databases">
        <title>Streptomyces fuscus sp. nov., a brown-black pigment producing actinomyces isolated from dry sand of Sea duck farm.</title>
        <authorList>
            <person name="Xie J."/>
            <person name="Shen N."/>
        </authorList>
    </citation>
    <scope>NUCLEOTIDE SEQUENCE [LARGE SCALE GENOMIC DNA]</scope>
    <source>
        <strain evidence="9 10">CGMCC 4.1745</strain>
    </source>
</reference>
<evidence type="ECO:0000256" key="5">
    <source>
        <dbReference type="ARBA" id="ARBA00022982"/>
    </source>
</evidence>
<evidence type="ECO:0000313" key="10">
    <source>
        <dbReference type="Proteomes" id="UP001249760"/>
    </source>
</evidence>
<dbReference type="InterPro" id="IPR001080">
    <property type="entry name" value="3Fe4S_ferredoxin"/>
</dbReference>
<dbReference type="PRINTS" id="PR00352">
    <property type="entry name" value="3FE4SFRDOXIN"/>
</dbReference>
<dbReference type="Gene3D" id="3.30.70.20">
    <property type="match status" value="1"/>
</dbReference>
<dbReference type="Proteomes" id="UP001249760">
    <property type="component" value="Unassembled WGS sequence"/>
</dbReference>